<keyword evidence="2" id="KW-0732">Signal</keyword>
<feature type="region of interest" description="Disordered" evidence="1">
    <location>
        <begin position="248"/>
        <end position="274"/>
    </location>
</feature>
<dbReference type="InterPro" id="IPR007621">
    <property type="entry name" value="TPM_dom"/>
</dbReference>
<dbReference type="Proteomes" id="UP000193926">
    <property type="component" value="Unassembled WGS sequence"/>
</dbReference>
<protein>
    <recommendedName>
        <fullName evidence="3">TPM domain-containing protein</fullName>
    </recommendedName>
</protein>
<dbReference type="Pfam" id="PF04536">
    <property type="entry name" value="TPM_phosphatase"/>
    <property type="match status" value="1"/>
</dbReference>
<dbReference type="AlphaFoldDB" id="A0A1X4NFD3"/>
<dbReference type="PANTHER" id="PTHR30373">
    <property type="entry name" value="UPF0603 PROTEIN YGCG"/>
    <property type="match status" value="1"/>
</dbReference>
<feature type="chain" id="PRO_5012530175" description="TPM domain-containing protein" evidence="2">
    <location>
        <begin position="20"/>
        <end position="274"/>
    </location>
</feature>
<gene>
    <name evidence="4" type="ORF">MGEO_17850</name>
</gene>
<dbReference type="OrthoDB" id="9810918at2"/>
<feature type="compositionally biased region" description="Gly residues" evidence="1">
    <location>
        <begin position="260"/>
        <end position="274"/>
    </location>
</feature>
<dbReference type="RefSeq" id="WP_085640936.1">
    <property type="nucleotide sequence ID" value="NZ_JFKC01000025.1"/>
</dbReference>
<evidence type="ECO:0000256" key="1">
    <source>
        <dbReference type="SAM" id="MobiDB-lite"/>
    </source>
</evidence>
<evidence type="ECO:0000256" key="2">
    <source>
        <dbReference type="SAM" id="SignalP"/>
    </source>
</evidence>
<dbReference type="PANTHER" id="PTHR30373:SF2">
    <property type="entry name" value="UPF0603 PROTEIN YGCG"/>
    <property type="match status" value="1"/>
</dbReference>
<reference evidence="4 5" key="1">
    <citation type="submission" date="2014-03" db="EMBL/GenBank/DDBJ databases">
        <title>The draft genome sequence of Marivita geojedonensis KCTC 23882.</title>
        <authorList>
            <person name="Lai Q."/>
            <person name="Shao Z."/>
        </authorList>
    </citation>
    <scope>NUCLEOTIDE SEQUENCE [LARGE SCALE GENOMIC DNA]</scope>
    <source>
        <strain evidence="4 5">DPG-138</strain>
    </source>
</reference>
<evidence type="ECO:0000259" key="3">
    <source>
        <dbReference type="Pfam" id="PF04536"/>
    </source>
</evidence>
<dbReference type="Gene3D" id="3.10.310.50">
    <property type="match status" value="1"/>
</dbReference>
<dbReference type="EMBL" id="JFKC01000025">
    <property type="protein sequence ID" value="OSQ45759.1"/>
    <property type="molecule type" value="Genomic_DNA"/>
</dbReference>
<proteinExistence type="predicted"/>
<keyword evidence="5" id="KW-1185">Reference proteome</keyword>
<organism evidence="4 5">
    <name type="scientific">Marivita geojedonensis</name>
    <dbReference type="NCBI Taxonomy" id="1123756"/>
    <lineage>
        <taxon>Bacteria</taxon>
        <taxon>Pseudomonadati</taxon>
        <taxon>Pseudomonadota</taxon>
        <taxon>Alphaproteobacteria</taxon>
        <taxon>Rhodobacterales</taxon>
        <taxon>Roseobacteraceae</taxon>
        <taxon>Marivita</taxon>
    </lineage>
</organism>
<accession>A0A1X4NFD3</accession>
<evidence type="ECO:0000313" key="4">
    <source>
        <dbReference type="EMBL" id="OSQ45759.1"/>
    </source>
</evidence>
<feature type="domain" description="TPM" evidence="3">
    <location>
        <begin position="28"/>
        <end position="154"/>
    </location>
</feature>
<comment type="caution">
    <text evidence="4">The sequence shown here is derived from an EMBL/GenBank/DDBJ whole genome shotgun (WGS) entry which is preliminary data.</text>
</comment>
<evidence type="ECO:0000313" key="5">
    <source>
        <dbReference type="Proteomes" id="UP000193926"/>
    </source>
</evidence>
<feature type="signal peptide" evidence="2">
    <location>
        <begin position="1"/>
        <end position="19"/>
    </location>
</feature>
<dbReference type="STRING" id="1123756.MGEO_17850"/>
<name>A0A1X4NFD3_9RHOB</name>
<sequence length="274" mass="30013">MRWCLILLTVLAAPLWAQTYPDYERTTITDQADLLSDEEETALDARLAGLRRDTGVELAVLTLLSQTPYAPDDSIETFATGLFNHWGIGDASRNDGILVLILSEDRAMRIELGAGYGRDWDRTTAEVINRSFLPGFESGDYASGISTGVEDLIASIALPFSGGQEAPASSEPPMGWIVFTAIFGSLLLMARQTIGDWTTRFRRCPNCGHRTLNRKRKVLRKASRNSEGNGEVLTRCSQCSYRDQRTYTIPRTRSSSSGSFSGGRSGGGGATGRW</sequence>